<dbReference type="GO" id="GO:0005524">
    <property type="term" value="F:ATP binding"/>
    <property type="evidence" value="ECO:0007669"/>
    <property type="project" value="UniProtKB-UniRule"/>
</dbReference>
<accession>A0A6S8D2A5</accession>
<comment type="cofactor">
    <cofactor evidence="1">
        <name>Mg(2+)</name>
        <dbReference type="ChEBI" id="CHEBI:18420"/>
    </cofactor>
</comment>
<gene>
    <name evidence="17" type="ORF">ASTO00021_LOCUS8913</name>
    <name evidence="18" type="ORF">ASTO00021_LOCUS8914</name>
</gene>
<dbReference type="PROSITE" id="PS00107">
    <property type="entry name" value="PROTEIN_KINASE_ATP"/>
    <property type="match status" value="1"/>
</dbReference>
<dbReference type="InterPro" id="IPR017441">
    <property type="entry name" value="Protein_kinase_ATP_BS"/>
</dbReference>
<evidence type="ECO:0000256" key="3">
    <source>
        <dbReference type="ARBA" id="ARBA00022527"/>
    </source>
</evidence>
<dbReference type="PANTHER" id="PTHR24347">
    <property type="entry name" value="SERINE/THREONINE-PROTEIN KINASE"/>
    <property type="match status" value="1"/>
</dbReference>
<dbReference type="AlphaFoldDB" id="A0A6S8D2A5"/>
<comment type="catalytic activity">
    <reaction evidence="13">
        <text>L-seryl-[protein] + ATP = O-phospho-L-seryl-[protein] + ADP + H(+)</text>
        <dbReference type="Rhea" id="RHEA:17989"/>
        <dbReference type="Rhea" id="RHEA-COMP:9863"/>
        <dbReference type="Rhea" id="RHEA-COMP:11604"/>
        <dbReference type="ChEBI" id="CHEBI:15378"/>
        <dbReference type="ChEBI" id="CHEBI:29999"/>
        <dbReference type="ChEBI" id="CHEBI:30616"/>
        <dbReference type="ChEBI" id="CHEBI:83421"/>
        <dbReference type="ChEBI" id="CHEBI:456216"/>
        <dbReference type="EC" id="2.7.11.1"/>
    </reaction>
</comment>
<keyword evidence="6" id="KW-0677">Repeat</keyword>
<name>A0A6S8D2A5_9STRA</name>
<evidence type="ECO:0000256" key="1">
    <source>
        <dbReference type="ARBA" id="ARBA00001946"/>
    </source>
</evidence>
<dbReference type="PROSITE" id="PS00108">
    <property type="entry name" value="PROTEIN_KINASE_ST"/>
    <property type="match status" value="1"/>
</dbReference>
<evidence type="ECO:0000256" key="4">
    <source>
        <dbReference type="ARBA" id="ARBA00022679"/>
    </source>
</evidence>
<reference evidence="17" key="1">
    <citation type="submission" date="2021-01" db="EMBL/GenBank/DDBJ databases">
        <authorList>
            <person name="Corre E."/>
            <person name="Pelletier E."/>
            <person name="Niang G."/>
            <person name="Scheremetjew M."/>
            <person name="Finn R."/>
            <person name="Kale V."/>
            <person name="Holt S."/>
            <person name="Cochrane G."/>
            <person name="Meng A."/>
            <person name="Brown T."/>
            <person name="Cohen L."/>
        </authorList>
    </citation>
    <scope>NUCLEOTIDE SEQUENCE</scope>
    <source>
        <strain evidence="17">GSBS06</strain>
    </source>
</reference>
<protein>
    <recommendedName>
        <fullName evidence="2">non-specific serine/threonine protein kinase</fullName>
        <ecNumber evidence="2">2.7.11.1</ecNumber>
    </recommendedName>
</protein>
<dbReference type="Gene3D" id="1.10.510.10">
    <property type="entry name" value="Transferase(Phosphotransferase) domain 1"/>
    <property type="match status" value="1"/>
</dbReference>
<dbReference type="FunFam" id="1.10.510.10:FF:000571">
    <property type="entry name" value="Maternal embryonic leucine zipper kinase"/>
    <property type="match status" value="1"/>
</dbReference>
<keyword evidence="3 15" id="KW-0723">Serine/threonine-protein kinase</keyword>
<evidence type="ECO:0000256" key="2">
    <source>
        <dbReference type="ARBA" id="ARBA00012513"/>
    </source>
</evidence>
<evidence type="ECO:0000256" key="14">
    <source>
        <dbReference type="PROSITE-ProRule" id="PRU10141"/>
    </source>
</evidence>
<organism evidence="17">
    <name type="scientific">Aplanochytrium stocchinoi</name>
    <dbReference type="NCBI Taxonomy" id="215587"/>
    <lineage>
        <taxon>Eukaryota</taxon>
        <taxon>Sar</taxon>
        <taxon>Stramenopiles</taxon>
        <taxon>Bigyra</taxon>
        <taxon>Labyrinthulomycetes</taxon>
        <taxon>Thraustochytrida</taxon>
        <taxon>Thraustochytriidae</taxon>
        <taxon>Aplanochytrium</taxon>
    </lineage>
</organism>
<feature type="binding site" evidence="14">
    <location>
        <position position="91"/>
    </location>
    <ligand>
        <name>ATP</name>
        <dbReference type="ChEBI" id="CHEBI:30616"/>
    </ligand>
</feature>
<keyword evidence="8" id="KW-0418">Kinase</keyword>
<dbReference type="InterPro" id="IPR008271">
    <property type="entry name" value="Ser/Thr_kinase_AS"/>
</dbReference>
<keyword evidence="10 14" id="KW-0067">ATP-binding</keyword>
<dbReference type="SUPFAM" id="SSF56112">
    <property type="entry name" value="Protein kinase-like (PK-like)"/>
    <property type="match status" value="1"/>
</dbReference>
<dbReference type="CDD" id="cd05117">
    <property type="entry name" value="STKc_CAMK"/>
    <property type="match status" value="1"/>
</dbReference>
<evidence type="ECO:0000256" key="12">
    <source>
        <dbReference type="ARBA" id="ARBA00047899"/>
    </source>
</evidence>
<keyword evidence="7 14" id="KW-0547">Nucleotide-binding</keyword>
<evidence type="ECO:0000256" key="11">
    <source>
        <dbReference type="ARBA" id="ARBA00024334"/>
    </source>
</evidence>
<dbReference type="EMBL" id="HBIN01011871">
    <property type="protein sequence ID" value="CAE0438689.1"/>
    <property type="molecule type" value="Transcribed_RNA"/>
</dbReference>
<dbReference type="EC" id="2.7.11.1" evidence="2"/>
<comment type="similarity">
    <text evidence="11">Belongs to the protein kinase superfamily. Ser/Thr protein kinase family. CDPK subfamily.</text>
</comment>
<dbReference type="GO" id="GO:0004674">
    <property type="term" value="F:protein serine/threonine kinase activity"/>
    <property type="evidence" value="ECO:0007669"/>
    <property type="project" value="UniProtKB-KW"/>
</dbReference>
<dbReference type="InterPro" id="IPR011009">
    <property type="entry name" value="Kinase-like_dom_sf"/>
</dbReference>
<evidence type="ECO:0000256" key="15">
    <source>
        <dbReference type="RuleBase" id="RU000304"/>
    </source>
</evidence>
<dbReference type="SMART" id="SM00220">
    <property type="entry name" value="S_TKc"/>
    <property type="match status" value="1"/>
</dbReference>
<dbReference type="FunFam" id="3.30.200.20:FF:000315">
    <property type="entry name" value="Calcium-dependent protein kinase 3"/>
    <property type="match status" value="1"/>
</dbReference>
<dbReference type="Pfam" id="PF00069">
    <property type="entry name" value="Pkinase"/>
    <property type="match status" value="1"/>
</dbReference>
<sequence length="372" mass="42509">MIKRVGTLKMISKAGKSLRNLSKTASESLKSLRFKEGIAVDTRIRKHPVKPKPAENFIKDYAMNDEVLGKGAFGEVRSAQNTETNEEFAVKILYKSRMSLEDIEDVHKEIYIMQTLSHPNIIKCLDYYEDDRVVYIVMELVSGGELFHGLESVHHYTEANVIHIIRTLAKALKYCSNRGIIHRDIKAENILLKEDDVNSDIVLVDFGFAAQVQPGFHAVKQLETQCGTPAYASPELFKGEKYNFKSDIWSLGVVACILLSGVLPVQAASHEELMNKMQTQSSWRFEPPQAWQAVSETAKDFLQHVLEFDPDKRYDYDDILNHWWLSGDDIYDKILDRERLKVFNIKRKMGKAAMVQRAAHLFGNLAHIIHLD</sequence>
<dbReference type="GO" id="GO:0046872">
    <property type="term" value="F:metal ion binding"/>
    <property type="evidence" value="ECO:0007669"/>
    <property type="project" value="UniProtKB-KW"/>
</dbReference>
<keyword evidence="5" id="KW-0479">Metal-binding</keyword>
<dbReference type="PROSITE" id="PS50011">
    <property type="entry name" value="PROTEIN_KINASE_DOM"/>
    <property type="match status" value="1"/>
</dbReference>
<evidence type="ECO:0000259" key="16">
    <source>
        <dbReference type="PROSITE" id="PS50011"/>
    </source>
</evidence>
<evidence type="ECO:0000256" key="7">
    <source>
        <dbReference type="ARBA" id="ARBA00022741"/>
    </source>
</evidence>
<proteinExistence type="inferred from homology"/>
<evidence type="ECO:0000256" key="13">
    <source>
        <dbReference type="ARBA" id="ARBA00048679"/>
    </source>
</evidence>
<dbReference type="EMBL" id="HBIN01011870">
    <property type="protein sequence ID" value="CAE0438688.1"/>
    <property type="molecule type" value="Transcribed_RNA"/>
</dbReference>
<dbReference type="InterPro" id="IPR000719">
    <property type="entry name" value="Prot_kinase_dom"/>
</dbReference>
<keyword evidence="4" id="KW-0808">Transferase</keyword>
<feature type="domain" description="Protein kinase" evidence="16">
    <location>
        <begin position="62"/>
        <end position="325"/>
    </location>
</feature>
<comment type="catalytic activity">
    <reaction evidence="12">
        <text>L-threonyl-[protein] + ATP = O-phospho-L-threonyl-[protein] + ADP + H(+)</text>
        <dbReference type="Rhea" id="RHEA:46608"/>
        <dbReference type="Rhea" id="RHEA-COMP:11060"/>
        <dbReference type="Rhea" id="RHEA-COMP:11605"/>
        <dbReference type="ChEBI" id="CHEBI:15378"/>
        <dbReference type="ChEBI" id="CHEBI:30013"/>
        <dbReference type="ChEBI" id="CHEBI:30616"/>
        <dbReference type="ChEBI" id="CHEBI:61977"/>
        <dbReference type="ChEBI" id="CHEBI:456216"/>
        <dbReference type="EC" id="2.7.11.1"/>
    </reaction>
</comment>
<keyword evidence="9" id="KW-0106">Calcium</keyword>
<evidence type="ECO:0000256" key="10">
    <source>
        <dbReference type="ARBA" id="ARBA00022840"/>
    </source>
</evidence>
<evidence type="ECO:0000313" key="18">
    <source>
        <dbReference type="EMBL" id="CAE0438689.1"/>
    </source>
</evidence>
<evidence type="ECO:0000313" key="17">
    <source>
        <dbReference type="EMBL" id="CAE0438688.1"/>
    </source>
</evidence>
<evidence type="ECO:0000256" key="6">
    <source>
        <dbReference type="ARBA" id="ARBA00022737"/>
    </source>
</evidence>
<evidence type="ECO:0000256" key="5">
    <source>
        <dbReference type="ARBA" id="ARBA00022723"/>
    </source>
</evidence>
<evidence type="ECO:0000256" key="8">
    <source>
        <dbReference type="ARBA" id="ARBA00022777"/>
    </source>
</evidence>
<evidence type="ECO:0000256" key="9">
    <source>
        <dbReference type="ARBA" id="ARBA00022837"/>
    </source>
</evidence>